<dbReference type="CDD" id="cd13964">
    <property type="entry name" value="PT_UbiA_1"/>
    <property type="match status" value="1"/>
</dbReference>
<dbReference type="EMBL" id="RQGH01000007">
    <property type="protein sequence ID" value="TGL75644.1"/>
    <property type="molecule type" value="Genomic_DNA"/>
</dbReference>
<keyword evidence="4 6" id="KW-1133">Transmembrane helix</keyword>
<name>A0A4Z1ABK6_9LEPT</name>
<feature type="transmembrane region" description="Helical" evidence="6">
    <location>
        <begin position="249"/>
        <end position="275"/>
    </location>
</feature>
<dbReference type="PANTHER" id="PTHR42723:SF1">
    <property type="entry name" value="CHLOROPHYLL SYNTHASE, CHLOROPLASTIC"/>
    <property type="match status" value="1"/>
</dbReference>
<protein>
    <submittedName>
        <fullName evidence="7">Polyprenyltransferase</fullName>
    </submittedName>
</protein>
<gene>
    <name evidence="7" type="ORF">EHQ62_02105</name>
</gene>
<dbReference type="GO" id="GO:0016765">
    <property type="term" value="F:transferase activity, transferring alkyl or aryl (other than methyl) groups"/>
    <property type="evidence" value="ECO:0007669"/>
    <property type="project" value="InterPro"/>
</dbReference>
<reference evidence="7" key="1">
    <citation type="journal article" date="2019" name="PLoS Negl. Trop. Dis.">
        <title>Revisiting the worldwide diversity of Leptospira species in the environment.</title>
        <authorList>
            <person name="Vincent A.T."/>
            <person name="Schiettekatte O."/>
            <person name="Bourhy P."/>
            <person name="Veyrier F.J."/>
            <person name="Picardeau M."/>
        </authorList>
    </citation>
    <scope>NUCLEOTIDE SEQUENCE [LARGE SCALE GENOMIC DNA]</scope>
    <source>
        <strain evidence="7">201702451</strain>
    </source>
</reference>
<dbReference type="NCBIfam" id="NF035940">
    <property type="entry name" value="prenyl_rel_EboC"/>
    <property type="match status" value="1"/>
</dbReference>
<comment type="subcellular location">
    <subcellularLocation>
        <location evidence="1">Membrane</location>
        <topology evidence="1">Multi-pass membrane protein</topology>
    </subcellularLocation>
</comment>
<evidence type="ECO:0000256" key="1">
    <source>
        <dbReference type="ARBA" id="ARBA00004141"/>
    </source>
</evidence>
<accession>A0A4Z1ABK6</accession>
<keyword evidence="7" id="KW-0808">Transferase</keyword>
<dbReference type="Proteomes" id="UP000297567">
    <property type="component" value="Unassembled WGS sequence"/>
</dbReference>
<evidence type="ECO:0000256" key="4">
    <source>
        <dbReference type="ARBA" id="ARBA00022989"/>
    </source>
</evidence>
<evidence type="ECO:0000256" key="6">
    <source>
        <dbReference type="SAM" id="Phobius"/>
    </source>
</evidence>
<feature type="transmembrane region" description="Helical" evidence="6">
    <location>
        <begin position="129"/>
        <end position="149"/>
    </location>
</feature>
<feature type="transmembrane region" description="Helical" evidence="6">
    <location>
        <begin position="39"/>
        <end position="59"/>
    </location>
</feature>
<dbReference type="AlphaFoldDB" id="A0A4Z1ABK6"/>
<evidence type="ECO:0000256" key="2">
    <source>
        <dbReference type="ARBA" id="ARBA00022475"/>
    </source>
</evidence>
<evidence type="ECO:0000313" key="8">
    <source>
        <dbReference type="Proteomes" id="UP000297567"/>
    </source>
</evidence>
<dbReference type="PANTHER" id="PTHR42723">
    <property type="entry name" value="CHLOROPHYLL SYNTHASE"/>
    <property type="match status" value="1"/>
</dbReference>
<dbReference type="GO" id="GO:0016020">
    <property type="term" value="C:membrane"/>
    <property type="evidence" value="ECO:0007669"/>
    <property type="project" value="UniProtKB-SubCell"/>
</dbReference>
<keyword evidence="8" id="KW-1185">Reference proteome</keyword>
<proteinExistence type="predicted"/>
<dbReference type="Gene3D" id="1.10.357.140">
    <property type="entry name" value="UbiA prenyltransferase"/>
    <property type="match status" value="1"/>
</dbReference>
<keyword evidence="3 6" id="KW-0812">Transmembrane</keyword>
<feature type="transmembrane region" description="Helical" evidence="6">
    <location>
        <begin position="106"/>
        <end position="122"/>
    </location>
</feature>
<keyword evidence="5 6" id="KW-0472">Membrane</keyword>
<sequence length="288" mass="31607">MLIRPTLQLLRPANLVTAVADILAGMCIVSFHWNGFSYLYLIGASVSLYAGGVVFNDYFDRKIDAKERPERPIPSGNVSKEFAFLLGTTLLMIGVAFAFLYSCTSFFVSLLICFFVLLYNYYAKHHIVFGPLVMGFCRGLNLVFGMTSVSEIPELSFYLSILPIVYIAAITLVSQNEVLGGGKSKLRIASFLFGGVFFVQIFLSFLNGNLLTTLPFVLFHISLLFPPLLKSMQEPSPEQIRKTVKMGVLTLIVLNVSFAASFGNLVVAILILALLPISLGIAKGFAVT</sequence>
<evidence type="ECO:0000256" key="5">
    <source>
        <dbReference type="ARBA" id="ARBA00023136"/>
    </source>
</evidence>
<feature type="transmembrane region" description="Helical" evidence="6">
    <location>
        <begin position="80"/>
        <end position="100"/>
    </location>
</feature>
<dbReference type="InterPro" id="IPR050475">
    <property type="entry name" value="Prenyltransferase_related"/>
</dbReference>
<evidence type="ECO:0000313" key="7">
    <source>
        <dbReference type="EMBL" id="TGL75644.1"/>
    </source>
</evidence>
<evidence type="ECO:0000256" key="3">
    <source>
        <dbReference type="ARBA" id="ARBA00022692"/>
    </source>
</evidence>
<keyword evidence="2" id="KW-1003">Cell membrane</keyword>
<dbReference type="InterPro" id="IPR044878">
    <property type="entry name" value="UbiA_sf"/>
</dbReference>
<feature type="transmembrane region" description="Helical" evidence="6">
    <location>
        <begin position="186"/>
        <end position="206"/>
    </location>
</feature>
<dbReference type="InterPro" id="IPR000537">
    <property type="entry name" value="UbiA_prenyltransferase"/>
</dbReference>
<dbReference type="Pfam" id="PF01040">
    <property type="entry name" value="UbiA"/>
    <property type="match status" value="1"/>
</dbReference>
<feature type="transmembrane region" description="Helical" evidence="6">
    <location>
        <begin position="155"/>
        <end position="174"/>
    </location>
</feature>
<organism evidence="7 8">
    <name type="scientific">Leptospira jelokensis</name>
    <dbReference type="NCBI Taxonomy" id="2484931"/>
    <lineage>
        <taxon>Bacteria</taxon>
        <taxon>Pseudomonadati</taxon>
        <taxon>Spirochaetota</taxon>
        <taxon>Spirochaetia</taxon>
        <taxon>Leptospirales</taxon>
        <taxon>Leptospiraceae</taxon>
        <taxon>Leptospira</taxon>
    </lineage>
</organism>
<feature type="transmembrane region" description="Helical" evidence="6">
    <location>
        <begin position="12"/>
        <end position="33"/>
    </location>
</feature>
<dbReference type="RefSeq" id="WP_135640591.1">
    <property type="nucleotide sequence ID" value="NZ_RQGH01000007.1"/>
</dbReference>
<comment type="caution">
    <text evidence="7">The sequence shown here is derived from an EMBL/GenBank/DDBJ whole genome shotgun (WGS) entry which is preliminary data.</text>
</comment>